<accession>A0A1E3AD50</accession>
<comment type="caution">
    <text evidence="3">The sequence shown here is derived from an EMBL/GenBank/DDBJ whole genome shotgun (WGS) entry which is preliminary data.</text>
</comment>
<dbReference type="PANTHER" id="PTHR22901">
    <property type="entry name" value="SIALATE O-ACETYLESTERASE"/>
    <property type="match status" value="1"/>
</dbReference>
<dbReference type="PATRIC" id="fig|1432052.4.peg.2517"/>
<evidence type="ECO:0000313" key="4">
    <source>
        <dbReference type="Proteomes" id="UP000094067"/>
    </source>
</evidence>
<dbReference type="AlphaFoldDB" id="A0A1E3AD50"/>
<dbReference type="Proteomes" id="UP000094067">
    <property type="component" value="Unassembled WGS sequence"/>
</dbReference>
<evidence type="ECO:0000256" key="1">
    <source>
        <dbReference type="ARBA" id="ARBA00022801"/>
    </source>
</evidence>
<dbReference type="InterPro" id="IPR036514">
    <property type="entry name" value="SGNH_hydro_sf"/>
</dbReference>
<proteinExistence type="predicted"/>
<keyword evidence="1" id="KW-0378">Hydrolase</keyword>
<dbReference type="InterPro" id="IPR005181">
    <property type="entry name" value="SASA"/>
</dbReference>
<organism evidence="3 4">
    <name type="scientific">Eisenbergiella tayi</name>
    <dbReference type="NCBI Taxonomy" id="1432052"/>
    <lineage>
        <taxon>Bacteria</taxon>
        <taxon>Bacillati</taxon>
        <taxon>Bacillota</taxon>
        <taxon>Clostridia</taxon>
        <taxon>Lachnospirales</taxon>
        <taxon>Lachnospiraceae</taxon>
        <taxon>Eisenbergiella</taxon>
    </lineage>
</organism>
<dbReference type="Gene3D" id="3.40.50.1110">
    <property type="entry name" value="SGNH hydrolase"/>
    <property type="match status" value="1"/>
</dbReference>
<dbReference type="InterPro" id="IPR039329">
    <property type="entry name" value="SIAE"/>
</dbReference>
<reference evidence="3 4" key="1">
    <citation type="submission" date="2016-07" db="EMBL/GenBank/DDBJ databases">
        <title>Characterization of isolates of Eisenbergiella tayi derived from blood cultures, using whole genome sequencing.</title>
        <authorList>
            <person name="Burdz T."/>
            <person name="Wiebe D."/>
            <person name="Huynh C."/>
            <person name="Bernard K."/>
        </authorList>
    </citation>
    <scope>NUCLEOTIDE SEQUENCE [LARGE SCALE GENOMIC DNA]</scope>
    <source>
        <strain evidence="3 4">NML 110608</strain>
    </source>
</reference>
<dbReference type="GO" id="GO:0005975">
    <property type="term" value="P:carbohydrate metabolic process"/>
    <property type="evidence" value="ECO:0007669"/>
    <property type="project" value="TreeGrafter"/>
</dbReference>
<dbReference type="Pfam" id="PF03629">
    <property type="entry name" value="SASA"/>
    <property type="match status" value="2"/>
</dbReference>
<gene>
    <name evidence="3" type="ORF">BEI61_02251</name>
</gene>
<dbReference type="SUPFAM" id="SSF52266">
    <property type="entry name" value="SGNH hydrolase"/>
    <property type="match status" value="1"/>
</dbReference>
<name>A0A1E3AD50_9FIRM</name>
<protein>
    <recommendedName>
        <fullName evidence="2">Sialate O-acetylesterase domain-containing protein</fullName>
    </recommendedName>
</protein>
<evidence type="ECO:0000313" key="3">
    <source>
        <dbReference type="EMBL" id="ODM06361.1"/>
    </source>
</evidence>
<feature type="domain" description="Sialate O-acetylesterase" evidence="2">
    <location>
        <begin position="271"/>
        <end position="388"/>
    </location>
</feature>
<dbReference type="RefSeq" id="WP_069152333.1">
    <property type="nucleotide sequence ID" value="NZ_MCGH01000002.1"/>
</dbReference>
<dbReference type="PANTHER" id="PTHR22901:SF0">
    <property type="entry name" value="SIALATE O-ACETYLESTERASE"/>
    <property type="match status" value="1"/>
</dbReference>
<dbReference type="EMBL" id="MCGH01000002">
    <property type="protein sequence ID" value="ODM06361.1"/>
    <property type="molecule type" value="Genomic_DNA"/>
</dbReference>
<evidence type="ECO:0000259" key="2">
    <source>
        <dbReference type="Pfam" id="PF03629"/>
    </source>
</evidence>
<sequence>MEQIKTGILFQDGCVLQRDKEISVWGEGSEGAEVTVVLEESRAVCRVKDGKWKCVLPPRKAARGLTMTVTCDGETIKIQDISVGEVWIAGGQSNMEYFLCYDADWETMKTAESNPEIHMFNVPRLAYPGHEKDVSECGYWFGEGDKAWPYFSTPGYSFARSIQPILKVPVGIIGCNWGGTSASTWMKEECLPEAPLDIYLEEYKAAIEGKDPEALKKASVEAFALEDSKEHREEWAKVMYGFSLKEQKEWQENQEEAPENPMGPYNVGRPGGLYHQMLETIIPCGARGVLWYQGESDEGHADIYDRLFEAMIGCWRESFCQELPFLFVQLAPYGTWLGGTGEKYPELRRRQEMVSRRVPGAYMTSVMDLGMYEDIHPKHKKEVGERLALLARGKVYKEELLCEPPALLGAERKGKKIILHFAHAGVGLWRKEKSPEAEPEAELPSPLTGPREMKDGFLVLQGEKPLEIGEVHLWGNEVILHVPSLSEEKCAVSFAQVPYIRVRIYNSADLPMKPFYCEL</sequence>
<dbReference type="GO" id="GO:0001681">
    <property type="term" value="F:sialate O-acetylesterase activity"/>
    <property type="evidence" value="ECO:0007669"/>
    <property type="project" value="InterPro"/>
</dbReference>
<feature type="domain" description="Sialate O-acetylesterase" evidence="2">
    <location>
        <begin position="85"/>
        <end position="193"/>
    </location>
</feature>